<reference evidence="1" key="1">
    <citation type="submission" date="2014-11" db="EMBL/GenBank/DDBJ databases">
        <authorList>
            <person name="Amaro Gonzalez C."/>
        </authorList>
    </citation>
    <scope>NUCLEOTIDE SEQUENCE</scope>
</reference>
<dbReference type="EMBL" id="GBXM01090019">
    <property type="protein sequence ID" value="JAH18558.1"/>
    <property type="molecule type" value="Transcribed_RNA"/>
</dbReference>
<evidence type="ECO:0000313" key="1">
    <source>
        <dbReference type="EMBL" id="JAH18558.1"/>
    </source>
</evidence>
<reference evidence="1" key="2">
    <citation type="journal article" date="2015" name="Fish Shellfish Immunol.">
        <title>Early steps in the European eel (Anguilla anguilla)-Vibrio vulnificus interaction in the gills: Role of the RtxA13 toxin.</title>
        <authorList>
            <person name="Callol A."/>
            <person name="Pajuelo D."/>
            <person name="Ebbesson L."/>
            <person name="Teles M."/>
            <person name="MacKenzie S."/>
            <person name="Amaro C."/>
        </authorList>
    </citation>
    <scope>NUCLEOTIDE SEQUENCE</scope>
</reference>
<organism evidence="1">
    <name type="scientific">Anguilla anguilla</name>
    <name type="common">European freshwater eel</name>
    <name type="synonym">Muraena anguilla</name>
    <dbReference type="NCBI Taxonomy" id="7936"/>
    <lineage>
        <taxon>Eukaryota</taxon>
        <taxon>Metazoa</taxon>
        <taxon>Chordata</taxon>
        <taxon>Craniata</taxon>
        <taxon>Vertebrata</taxon>
        <taxon>Euteleostomi</taxon>
        <taxon>Actinopterygii</taxon>
        <taxon>Neopterygii</taxon>
        <taxon>Teleostei</taxon>
        <taxon>Anguilliformes</taxon>
        <taxon>Anguillidae</taxon>
        <taxon>Anguilla</taxon>
    </lineage>
</organism>
<sequence>MPKFFLPVITICAVGLSNGMT</sequence>
<name>A0A0E9QR26_ANGAN</name>
<proteinExistence type="predicted"/>
<accession>A0A0E9QR26</accession>
<dbReference type="AlphaFoldDB" id="A0A0E9QR26"/>
<protein>
    <submittedName>
        <fullName evidence="1">Uncharacterized protein</fullName>
    </submittedName>
</protein>